<dbReference type="SUPFAM" id="SSF47413">
    <property type="entry name" value="lambda repressor-like DNA-binding domains"/>
    <property type="match status" value="1"/>
</dbReference>
<comment type="caution">
    <text evidence="2">The sequence shown here is derived from an EMBL/GenBank/DDBJ whole genome shotgun (WGS) entry which is preliminary data.</text>
</comment>
<dbReference type="CDD" id="cd00093">
    <property type="entry name" value="HTH_XRE"/>
    <property type="match status" value="1"/>
</dbReference>
<dbReference type="SMART" id="SM00530">
    <property type="entry name" value="HTH_XRE"/>
    <property type="match status" value="1"/>
</dbReference>
<dbReference type="Proteomes" id="UP001230328">
    <property type="component" value="Unassembled WGS sequence"/>
</dbReference>
<feature type="domain" description="HTH cro/C1-type" evidence="1">
    <location>
        <begin position="25"/>
        <end position="79"/>
    </location>
</feature>
<dbReference type="Gene3D" id="1.10.260.40">
    <property type="entry name" value="lambda repressor-like DNA-binding domains"/>
    <property type="match status" value="1"/>
</dbReference>
<dbReference type="PROSITE" id="PS50943">
    <property type="entry name" value="HTH_CROC1"/>
    <property type="match status" value="1"/>
</dbReference>
<dbReference type="InterPro" id="IPR010982">
    <property type="entry name" value="Lambda_DNA-bd_dom_sf"/>
</dbReference>
<name>A0ABU0T6K8_9ACTN</name>
<dbReference type="Pfam" id="PF13560">
    <property type="entry name" value="HTH_31"/>
    <property type="match status" value="1"/>
</dbReference>
<dbReference type="InterPro" id="IPR043917">
    <property type="entry name" value="DUF5753"/>
</dbReference>
<sequence length="287" mass="31475">MPGGVSVARERSGRTVAHLVLATRLKTLREAAGMSRGEAANALGAHTATVRRIEQAETSLDEGQVHALLTAYGAGTAEIEAFLGELAAANLPGWWHPWRSVMDPWQLDLMSVESAARIIRVWEPALVPALLRTPSYARAVDSIRRPDLSPADKDRRTELLMERQKRLRQQNTSIWAIMSAAALHTFVGNEDVMVEQRQALRTALARPDVTLQIHPLGGRCHPMTGMPTVSLYRVDVPEIPDHVVREGDLHGSADVSSSLHAVSAYHLLMDHTCVIAPHPNESKDVLT</sequence>
<organism evidence="2 3">
    <name type="scientific">Streptomyces umbrinus</name>
    <dbReference type="NCBI Taxonomy" id="67370"/>
    <lineage>
        <taxon>Bacteria</taxon>
        <taxon>Bacillati</taxon>
        <taxon>Actinomycetota</taxon>
        <taxon>Actinomycetes</taxon>
        <taxon>Kitasatosporales</taxon>
        <taxon>Streptomycetaceae</taxon>
        <taxon>Streptomyces</taxon>
        <taxon>Streptomyces phaeochromogenes group</taxon>
    </lineage>
</organism>
<protein>
    <recommendedName>
        <fullName evidence="1">HTH cro/C1-type domain-containing protein</fullName>
    </recommendedName>
</protein>
<reference evidence="2 3" key="1">
    <citation type="submission" date="2023-07" db="EMBL/GenBank/DDBJ databases">
        <title>Comparative genomics of wheat-associated soil bacteria to identify genetic determinants of phenazine resistance.</title>
        <authorList>
            <person name="Mouncey N."/>
        </authorList>
    </citation>
    <scope>NUCLEOTIDE SEQUENCE [LARGE SCALE GENOMIC DNA]</scope>
    <source>
        <strain evidence="2 3">V2I4</strain>
    </source>
</reference>
<evidence type="ECO:0000313" key="2">
    <source>
        <dbReference type="EMBL" id="MDQ1031444.1"/>
    </source>
</evidence>
<proteinExistence type="predicted"/>
<keyword evidence="3" id="KW-1185">Reference proteome</keyword>
<dbReference type="InterPro" id="IPR001387">
    <property type="entry name" value="Cro/C1-type_HTH"/>
</dbReference>
<dbReference type="Pfam" id="PF19054">
    <property type="entry name" value="DUF5753"/>
    <property type="match status" value="1"/>
</dbReference>
<accession>A0ABU0T6K8</accession>
<evidence type="ECO:0000259" key="1">
    <source>
        <dbReference type="PROSITE" id="PS50943"/>
    </source>
</evidence>
<dbReference type="EMBL" id="JAUSZI010000002">
    <property type="protein sequence ID" value="MDQ1031444.1"/>
    <property type="molecule type" value="Genomic_DNA"/>
</dbReference>
<evidence type="ECO:0000313" key="3">
    <source>
        <dbReference type="Proteomes" id="UP001230328"/>
    </source>
</evidence>
<gene>
    <name evidence="2" type="ORF">QF035_009026</name>
</gene>